<dbReference type="InterPro" id="IPR025824">
    <property type="entry name" value="OB-fold_nuc-bd_dom"/>
</dbReference>
<dbReference type="Proteomes" id="UP000591941">
    <property type="component" value="Unassembled WGS sequence"/>
</dbReference>
<evidence type="ECO:0000256" key="1">
    <source>
        <dbReference type="ARBA" id="ARBA00022490"/>
    </source>
</evidence>
<sequence>MRIQTVAEVTSYLEKKINTDYLLQSLWIEGVVAETGRSARGHLFFSLEDPATSSRISCVLWASKARLFEKMIQVGATVVVSGNLNYQSAYQSLRLVADRVNIKGKSAQTLAREKMVEDLRARGFFAWERKRKLPTHPSRIGIVTSPEGAVLHDLKRMISQRNPLVKITVFPTRVQGAEAAQEIADAIISANAEKELCDILIIARGGGSQAELAPYDNETVLTAAFQSRIPTISAIGHENDHPLLDLVTDVRAATPTHAAQLAVPALTEIAVAFQHTLQRLLTAWQYYDKQRTYQWHQLVRKFAQTGVTQSHLVSAQIWQRQKWRLFLAAQSLYEKEKSRQQEQTRKLMQLSPEEMFRNGYFWLEQNQHRLTALTECHLGEELTIIGEKVSIVAEVKEILKR</sequence>
<dbReference type="AlphaFoldDB" id="A0A841R275"/>
<keyword evidence="1 5" id="KW-0963">Cytoplasm</keyword>
<evidence type="ECO:0000256" key="4">
    <source>
        <dbReference type="ARBA" id="ARBA00022839"/>
    </source>
</evidence>
<keyword evidence="4 5" id="KW-0269">Exonuclease</keyword>
<evidence type="ECO:0000259" key="7">
    <source>
        <dbReference type="Pfam" id="PF02601"/>
    </source>
</evidence>
<evidence type="ECO:0000256" key="3">
    <source>
        <dbReference type="ARBA" id="ARBA00022801"/>
    </source>
</evidence>
<dbReference type="EMBL" id="JACHHI010000001">
    <property type="protein sequence ID" value="MBB6477189.1"/>
    <property type="molecule type" value="Genomic_DNA"/>
</dbReference>
<keyword evidence="10" id="KW-1185">Reference proteome</keyword>
<evidence type="ECO:0000313" key="10">
    <source>
        <dbReference type="Proteomes" id="UP000591941"/>
    </source>
</evidence>
<organism evidence="9 10">
    <name type="scientific">Negativicoccus succinicivorans</name>
    <dbReference type="NCBI Taxonomy" id="620903"/>
    <lineage>
        <taxon>Bacteria</taxon>
        <taxon>Bacillati</taxon>
        <taxon>Bacillota</taxon>
        <taxon>Negativicutes</taxon>
        <taxon>Veillonellales</taxon>
        <taxon>Veillonellaceae</taxon>
        <taxon>Negativicoccus</taxon>
    </lineage>
</organism>
<protein>
    <recommendedName>
        <fullName evidence="5">Exodeoxyribonuclease 7 large subunit</fullName>
        <ecNumber evidence="5">3.1.11.6</ecNumber>
    </recommendedName>
    <alternativeName>
        <fullName evidence="5">Exodeoxyribonuclease VII large subunit</fullName>
        <shortName evidence="5">Exonuclease VII large subunit</shortName>
    </alternativeName>
</protein>
<comment type="caution">
    <text evidence="9">The sequence shown here is derived from an EMBL/GenBank/DDBJ whole genome shotgun (WGS) entry which is preliminary data.</text>
</comment>
<feature type="domain" description="OB-fold nucleic acid binding" evidence="8">
    <location>
        <begin position="5"/>
        <end position="100"/>
    </location>
</feature>
<evidence type="ECO:0000313" key="9">
    <source>
        <dbReference type="EMBL" id="MBB6477189.1"/>
    </source>
</evidence>
<dbReference type="HAMAP" id="MF_00378">
    <property type="entry name" value="Exonuc_7_L"/>
    <property type="match status" value="1"/>
</dbReference>
<comment type="subcellular location">
    <subcellularLocation>
        <location evidence="5 6">Cytoplasm</location>
    </subcellularLocation>
</comment>
<dbReference type="Pfam" id="PF13742">
    <property type="entry name" value="tRNA_anti_2"/>
    <property type="match status" value="1"/>
</dbReference>
<proteinExistence type="inferred from homology"/>
<dbReference type="GO" id="GO:0003676">
    <property type="term" value="F:nucleic acid binding"/>
    <property type="evidence" value="ECO:0007669"/>
    <property type="project" value="InterPro"/>
</dbReference>
<keyword evidence="2 5" id="KW-0540">Nuclease</keyword>
<name>A0A841R275_9FIRM</name>
<comment type="similarity">
    <text evidence="5 6">Belongs to the XseA family.</text>
</comment>
<dbReference type="Pfam" id="PF02601">
    <property type="entry name" value="Exonuc_VII_L"/>
    <property type="match status" value="1"/>
</dbReference>
<dbReference type="GeneID" id="93485500"/>
<comment type="catalytic activity">
    <reaction evidence="5 6">
        <text>Exonucleolytic cleavage in either 5'- to 3'- or 3'- to 5'-direction to yield nucleoside 5'-phosphates.</text>
        <dbReference type="EC" id="3.1.11.6"/>
    </reaction>
</comment>
<reference evidence="9 10" key="1">
    <citation type="submission" date="2020-08" db="EMBL/GenBank/DDBJ databases">
        <title>Genomic Encyclopedia of Type Strains, Phase IV (KMG-IV): sequencing the most valuable type-strain genomes for metagenomic binning, comparative biology and taxonomic classification.</title>
        <authorList>
            <person name="Goeker M."/>
        </authorList>
    </citation>
    <scope>NUCLEOTIDE SEQUENCE [LARGE SCALE GENOMIC DNA]</scope>
    <source>
        <strain evidence="9 10">DSM 21255</strain>
    </source>
</reference>
<dbReference type="InterPro" id="IPR020579">
    <property type="entry name" value="Exonuc_VII_lsu_C"/>
</dbReference>
<dbReference type="GO" id="GO:0006308">
    <property type="term" value="P:DNA catabolic process"/>
    <property type="evidence" value="ECO:0007669"/>
    <property type="project" value="UniProtKB-UniRule"/>
</dbReference>
<dbReference type="OrthoDB" id="9802795at2"/>
<evidence type="ECO:0000256" key="5">
    <source>
        <dbReference type="HAMAP-Rule" id="MF_00378"/>
    </source>
</evidence>
<dbReference type="GO" id="GO:0005737">
    <property type="term" value="C:cytoplasm"/>
    <property type="evidence" value="ECO:0007669"/>
    <property type="project" value="UniProtKB-SubCell"/>
</dbReference>
<comment type="subunit">
    <text evidence="5">Heterooligomer composed of large and small subunits.</text>
</comment>
<comment type="function">
    <text evidence="5">Bidirectionally degrades single-stranded DNA into large acid-insoluble oligonucleotides, which are then degraded further into small acid-soluble oligonucleotides.</text>
</comment>
<keyword evidence="3 5" id="KW-0378">Hydrolase</keyword>
<dbReference type="PANTHER" id="PTHR30008">
    <property type="entry name" value="EXODEOXYRIBONUCLEASE 7 LARGE SUBUNIT"/>
    <property type="match status" value="1"/>
</dbReference>
<dbReference type="RefSeq" id="WP_024049229.1">
    <property type="nucleotide sequence ID" value="NZ_CABWNB010000001.1"/>
</dbReference>
<evidence type="ECO:0000256" key="2">
    <source>
        <dbReference type="ARBA" id="ARBA00022722"/>
    </source>
</evidence>
<evidence type="ECO:0000256" key="6">
    <source>
        <dbReference type="RuleBase" id="RU004355"/>
    </source>
</evidence>
<dbReference type="InterPro" id="IPR003753">
    <property type="entry name" value="Exonuc_VII_L"/>
</dbReference>
<accession>A0A841R275</accession>
<dbReference type="CDD" id="cd04489">
    <property type="entry name" value="ExoVII_LU_OBF"/>
    <property type="match status" value="1"/>
</dbReference>
<gene>
    <name evidence="5" type="primary">xseA</name>
    <name evidence="9" type="ORF">HNR45_000211</name>
</gene>
<dbReference type="GO" id="GO:0009318">
    <property type="term" value="C:exodeoxyribonuclease VII complex"/>
    <property type="evidence" value="ECO:0007669"/>
    <property type="project" value="UniProtKB-UniRule"/>
</dbReference>
<dbReference type="PANTHER" id="PTHR30008:SF0">
    <property type="entry name" value="EXODEOXYRIBONUCLEASE 7 LARGE SUBUNIT"/>
    <property type="match status" value="1"/>
</dbReference>
<dbReference type="EC" id="3.1.11.6" evidence="5"/>
<dbReference type="NCBIfam" id="TIGR00237">
    <property type="entry name" value="xseA"/>
    <property type="match status" value="1"/>
</dbReference>
<feature type="domain" description="Exonuclease VII large subunit C-terminal" evidence="7">
    <location>
        <begin position="125"/>
        <end position="304"/>
    </location>
</feature>
<evidence type="ECO:0000259" key="8">
    <source>
        <dbReference type="Pfam" id="PF13742"/>
    </source>
</evidence>
<dbReference type="GO" id="GO:0008855">
    <property type="term" value="F:exodeoxyribonuclease VII activity"/>
    <property type="evidence" value="ECO:0007669"/>
    <property type="project" value="UniProtKB-UniRule"/>
</dbReference>